<keyword evidence="9" id="KW-0472">Membrane</keyword>
<keyword evidence="7 11" id="KW-0442">Lipid degradation</keyword>
<dbReference type="InterPro" id="IPR001192">
    <property type="entry name" value="PI-PLC_fam"/>
</dbReference>
<comment type="catalytic activity">
    <reaction evidence="1 11">
        <text>a 1,2-diacyl-sn-glycero-3-phospho-(1D-myo-inositol-4,5-bisphosphate) + H2O = 1D-myo-inositol 1,4,5-trisphosphate + a 1,2-diacyl-sn-glycerol + H(+)</text>
        <dbReference type="Rhea" id="RHEA:33179"/>
        <dbReference type="ChEBI" id="CHEBI:15377"/>
        <dbReference type="ChEBI" id="CHEBI:15378"/>
        <dbReference type="ChEBI" id="CHEBI:17815"/>
        <dbReference type="ChEBI" id="CHEBI:58456"/>
        <dbReference type="ChEBI" id="CHEBI:203600"/>
        <dbReference type="EC" id="3.1.4.11"/>
    </reaction>
</comment>
<accession>A0A2G2W2H4</accession>
<evidence type="ECO:0000259" key="14">
    <source>
        <dbReference type="PROSITE" id="PS50008"/>
    </source>
</evidence>
<protein>
    <recommendedName>
        <fullName evidence="4 11">Phosphoinositide phospholipase C</fullName>
        <ecNumber evidence="4 11">3.1.4.11</ecNumber>
    </recommendedName>
</protein>
<dbReference type="FunFam" id="2.60.40.150:FF:000060">
    <property type="entry name" value="Phosphoinositide phospholipase C"/>
    <property type="match status" value="1"/>
</dbReference>
<proteinExistence type="predicted"/>
<dbReference type="AlphaFoldDB" id="A0A2G2W2H4"/>
<keyword evidence="5" id="KW-1003">Cell membrane</keyword>
<feature type="domain" description="C2" evidence="13">
    <location>
        <begin position="224"/>
        <end position="353"/>
    </location>
</feature>
<dbReference type="CDD" id="cd00275">
    <property type="entry name" value="C2_PLC_like"/>
    <property type="match status" value="1"/>
</dbReference>
<evidence type="ECO:0000256" key="7">
    <source>
        <dbReference type="ARBA" id="ARBA00022963"/>
    </source>
</evidence>
<feature type="compositionally biased region" description="Basic and acidic residues" evidence="12">
    <location>
        <begin position="56"/>
        <end position="83"/>
    </location>
</feature>
<dbReference type="PANTHER" id="PTHR10336:SF200">
    <property type="entry name" value="PHOSPHOINOSITIDE PHOSPHOLIPASE C"/>
    <property type="match status" value="1"/>
</dbReference>
<dbReference type="GO" id="GO:0006950">
    <property type="term" value="P:response to stress"/>
    <property type="evidence" value="ECO:0007669"/>
    <property type="project" value="UniProtKB-ARBA"/>
</dbReference>
<keyword evidence="8 11" id="KW-0443">Lipid metabolism</keyword>
<evidence type="ECO:0000256" key="1">
    <source>
        <dbReference type="ARBA" id="ARBA00001195"/>
    </source>
</evidence>
<keyword evidence="16" id="KW-1185">Reference proteome</keyword>
<dbReference type="InterPro" id="IPR035892">
    <property type="entry name" value="C2_domain_sf"/>
</dbReference>
<dbReference type="Pfam" id="PF00387">
    <property type="entry name" value="PI-PLC-Y"/>
    <property type="match status" value="1"/>
</dbReference>
<gene>
    <name evidence="15" type="ORF">CQW23_22976</name>
</gene>
<dbReference type="SUPFAM" id="SSF49562">
    <property type="entry name" value="C2 domain (Calcium/lipid-binding domain, CaLB)"/>
    <property type="match status" value="1"/>
</dbReference>
<sequence length="371" mass="42720">MVIQIFGEMLYYPQSECLEEFPSPEGLKNRIILSTKPPKEYLESKHQRDTSPAGKDSFREDILKKEKCEIGAEDHDTDERSDSDQDDEEGDTSNDQQSSQPGAPKYKSLIAVHAGKAKHGLKRALREGSNKVTRLSLSEQELERAAENYGTDLIRFTQKNILRVYPKGTRVTSSNFKPMTGWMHGAQMVAFNMQGYGKSLWMMHGMFRSNGSCGYVKKPRFLMDKGPHNEVFDPKVKLPVKTTLQVRVYMGDGWRLDFSHTHFDTYSPPDFYTKLYIVGVPADVRKKKTRILEDDWCPIWDEEFNFPLTVPELALLRIEVREYDMSEKDDFGGQTCLPVSELRTGIRSVPLYDKKGQKMKSVRLLMRFQFV</sequence>
<dbReference type="Proteomes" id="UP000224567">
    <property type="component" value="Unassembled WGS sequence"/>
</dbReference>
<evidence type="ECO:0000256" key="2">
    <source>
        <dbReference type="ARBA" id="ARBA00001913"/>
    </source>
</evidence>
<name>A0A2G2W2H4_CAPBA</name>
<evidence type="ECO:0000256" key="6">
    <source>
        <dbReference type="ARBA" id="ARBA00022801"/>
    </source>
</evidence>
<evidence type="ECO:0000256" key="8">
    <source>
        <dbReference type="ARBA" id="ARBA00023098"/>
    </source>
</evidence>
<comment type="caution">
    <text evidence="15">The sequence shown here is derived from an EMBL/GenBank/DDBJ whole genome shotgun (WGS) entry which is preliminary data.</text>
</comment>
<evidence type="ECO:0000256" key="3">
    <source>
        <dbReference type="ARBA" id="ARBA00004202"/>
    </source>
</evidence>
<feature type="region of interest" description="Disordered" evidence="12">
    <location>
        <begin position="37"/>
        <end position="104"/>
    </location>
</feature>
<dbReference type="PROSITE" id="PS50004">
    <property type="entry name" value="C2"/>
    <property type="match status" value="1"/>
</dbReference>
<dbReference type="EMBL" id="MLFT02000009">
    <property type="protein sequence ID" value="PHT39403.1"/>
    <property type="molecule type" value="Genomic_DNA"/>
</dbReference>
<dbReference type="InterPro" id="IPR000008">
    <property type="entry name" value="C2_dom"/>
</dbReference>
<evidence type="ECO:0000313" key="15">
    <source>
        <dbReference type="EMBL" id="PHT39403.1"/>
    </source>
</evidence>
<dbReference type="GO" id="GO:0048015">
    <property type="term" value="P:phosphatidylinositol-mediated signaling"/>
    <property type="evidence" value="ECO:0007669"/>
    <property type="project" value="TreeGrafter"/>
</dbReference>
<comment type="subcellular location">
    <subcellularLocation>
        <location evidence="3">Cell membrane</location>
        <topology evidence="3">Peripheral membrane protein</topology>
    </subcellularLocation>
</comment>
<feature type="domain" description="PI-PLC Y-box" evidence="14">
    <location>
        <begin position="136"/>
        <end position="222"/>
    </location>
</feature>
<evidence type="ECO:0000256" key="11">
    <source>
        <dbReference type="RuleBase" id="RU361133"/>
    </source>
</evidence>
<dbReference type="PRINTS" id="PR00390">
    <property type="entry name" value="PHPHLIPASEC"/>
</dbReference>
<evidence type="ECO:0000256" key="10">
    <source>
        <dbReference type="ARBA" id="ARBA00023224"/>
    </source>
</evidence>
<evidence type="ECO:0000256" key="9">
    <source>
        <dbReference type="ARBA" id="ARBA00023136"/>
    </source>
</evidence>
<dbReference type="PANTHER" id="PTHR10336">
    <property type="entry name" value="PHOSPHOINOSITIDE-SPECIFIC PHOSPHOLIPASE C FAMILY PROTEIN"/>
    <property type="match status" value="1"/>
</dbReference>
<evidence type="ECO:0000259" key="13">
    <source>
        <dbReference type="PROSITE" id="PS50004"/>
    </source>
</evidence>
<organism evidence="15 16">
    <name type="scientific">Capsicum baccatum</name>
    <name type="common">Peruvian pepper</name>
    <dbReference type="NCBI Taxonomy" id="33114"/>
    <lineage>
        <taxon>Eukaryota</taxon>
        <taxon>Viridiplantae</taxon>
        <taxon>Streptophyta</taxon>
        <taxon>Embryophyta</taxon>
        <taxon>Tracheophyta</taxon>
        <taxon>Spermatophyta</taxon>
        <taxon>Magnoliopsida</taxon>
        <taxon>eudicotyledons</taxon>
        <taxon>Gunneridae</taxon>
        <taxon>Pentapetalae</taxon>
        <taxon>asterids</taxon>
        <taxon>lamiids</taxon>
        <taxon>Solanales</taxon>
        <taxon>Solanaceae</taxon>
        <taxon>Solanoideae</taxon>
        <taxon>Capsiceae</taxon>
        <taxon>Capsicum</taxon>
    </lineage>
</organism>
<dbReference type="PROSITE" id="PS50008">
    <property type="entry name" value="PIPLC_Y_DOMAIN"/>
    <property type="match status" value="1"/>
</dbReference>
<dbReference type="OrthoDB" id="269822at2759"/>
<dbReference type="Gene3D" id="2.60.40.150">
    <property type="entry name" value="C2 domain"/>
    <property type="match status" value="1"/>
</dbReference>
<evidence type="ECO:0000313" key="16">
    <source>
        <dbReference type="Proteomes" id="UP000224567"/>
    </source>
</evidence>
<dbReference type="GO" id="GO:0051209">
    <property type="term" value="P:release of sequestered calcium ion into cytosol"/>
    <property type="evidence" value="ECO:0007669"/>
    <property type="project" value="TreeGrafter"/>
</dbReference>
<evidence type="ECO:0000256" key="12">
    <source>
        <dbReference type="SAM" id="MobiDB-lite"/>
    </source>
</evidence>
<keyword evidence="10" id="KW-0807">Transducer</keyword>
<dbReference type="Pfam" id="PF00168">
    <property type="entry name" value="C2"/>
    <property type="match status" value="1"/>
</dbReference>
<dbReference type="InterPro" id="IPR017946">
    <property type="entry name" value="PLC-like_Pdiesterase_TIM-brl"/>
</dbReference>
<dbReference type="Gene3D" id="3.20.20.190">
    <property type="entry name" value="Phosphatidylinositol (PI) phosphodiesterase"/>
    <property type="match status" value="1"/>
</dbReference>
<evidence type="ECO:0000256" key="4">
    <source>
        <dbReference type="ARBA" id="ARBA00012368"/>
    </source>
</evidence>
<dbReference type="SUPFAM" id="SSF51695">
    <property type="entry name" value="PLC-like phosphodiesterases"/>
    <property type="match status" value="1"/>
</dbReference>
<comment type="cofactor">
    <cofactor evidence="2">
        <name>Ca(2+)</name>
        <dbReference type="ChEBI" id="CHEBI:29108"/>
    </cofactor>
</comment>
<keyword evidence="6 11" id="KW-0378">Hydrolase</keyword>
<dbReference type="EC" id="3.1.4.11" evidence="4 11"/>
<dbReference type="GO" id="GO:0005886">
    <property type="term" value="C:plasma membrane"/>
    <property type="evidence" value="ECO:0007669"/>
    <property type="project" value="UniProtKB-SubCell"/>
</dbReference>
<dbReference type="SMART" id="SM00239">
    <property type="entry name" value="C2"/>
    <property type="match status" value="1"/>
</dbReference>
<reference evidence="16" key="2">
    <citation type="journal article" date="2017" name="J. Anim. Genet.">
        <title>Multiple reference genome sequences of hot pepper reveal the massive evolution of plant disease resistance genes by retroduplication.</title>
        <authorList>
            <person name="Kim S."/>
            <person name="Park J."/>
            <person name="Yeom S.-I."/>
            <person name="Kim Y.-M."/>
            <person name="Seo E."/>
            <person name="Kim K.-T."/>
            <person name="Kim M.-S."/>
            <person name="Lee J.M."/>
            <person name="Cheong K."/>
            <person name="Shin H.-S."/>
            <person name="Kim S.-B."/>
            <person name="Han K."/>
            <person name="Lee J."/>
            <person name="Park M."/>
            <person name="Lee H.-A."/>
            <person name="Lee H.-Y."/>
            <person name="Lee Y."/>
            <person name="Oh S."/>
            <person name="Lee J.H."/>
            <person name="Choi E."/>
            <person name="Choi E."/>
            <person name="Lee S.E."/>
            <person name="Jeon J."/>
            <person name="Kim H."/>
            <person name="Choi G."/>
            <person name="Song H."/>
            <person name="Lee J."/>
            <person name="Lee S.-C."/>
            <person name="Kwon J.-K."/>
            <person name="Lee H.-Y."/>
            <person name="Koo N."/>
            <person name="Hong Y."/>
            <person name="Kim R.W."/>
            <person name="Kang W.-H."/>
            <person name="Huh J.H."/>
            <person name="Kang B.-C."/>
            <person name="Yang T.-J."/>
            <person name="Lee Y.-H."/>
            <person name="Bennetzen J.L."/>
            <person name="Choi D."/>
        </authorList>
    </citation>
    <scope>NUCLEOTIDE SEQUENCE [LARGE SCALE GENOMIC DNA]</scope>
    <source>
        <strain evidence="16">cv. PBC81</strain>
    </source>
</reference>
<feature type="compositionally biased region" description="Basic and acidic residues" evidence="12">
    <location>
        <begin position="37"/>
        <end position="49"/>
    </location>
</feature>
<reference evidence="15 16" key="1">
    <citation type="journal article" date="2017" name="Genome Biol.">
        <title>New reference genome sequences of hot pepper reveal the massive evolution of plant disease-resistance genes by retroduplication.</title>
        <authorList>
            <person name="Kim S."/>
            <person name="Park J."/>
            <person name="Yeom S.I."/>
            <person name="Kim Y.M."/>
            <person name="Seo E."/>
            <person name="Kim K.T."/>
            <person name="Kim M.S."/>
            <person name="Lee J.M."/>
            <person name="Cheong K."/>
            <person name="Shin H.S."/>
            <person name="Kim S.B."/>
            <person name="Han K."/>
            <person name="Lee J."/>
            <person name="Park M."/>
            <person name="Lee H.A."/>
            <person name="Lee H.Y."/>
            <person name="Lee Y."/>
            <person name="Oh S."/>
            <person name="Lee J.H."/>
            <person name="Choi E."/>
            <person name="Choi E."/>
            <person name="Lee S.E."/>
            <person name="Jeon J."/>
            <person name="Kim H."/>
            <person name="Choi G."/>
            <person name="Song H."/>
            <person name="Lee J."/>
            <person name="Lee S.C."/>
            <person name="Kwon J.K."/>
            <person name="Lee H.Y."/>
            <person name="Koo N."/>
            <person name="Hong Y."/>
            <person name="Kim R.W."/>
            <person name="Kang W.H."/>
            <person name="Huh J.H."/>
            <person name="Kang B.C."/>
            <person name="Yang T.J."/>
            <person name="Lee Y.H."/>
            <person name="Bennetzen J.L."/>
            <person name="Choi D."/>
        </authorList>
    </citation>
    <scope>NUCLEOTIDE SEQUENCE [LARGE SCALE GENOMIC DNA]</scope>
    <source>
        <strain evidence="16">cv. PBC81</strain>
    </source>
</reference>
<dbReference type="GO" id="GO:0004435">
    <property type="term" value="F:phosphatidylinositol-4,5-bisphosphate phospholipase C activity"/>
    <property type="evidence" value="ECO:0007669"/>
    <property type="project" value="UniProtKB-EC"/>
</dbReference>
<dbReference type="STRING" id="33114.A0A2G2W2H4"/>
<dbReference type="SMART" id="SM00149">
    <property type="entry name" value="PLCYc"/>
    <property type="match status" value="1"/>
</dbReference>
<dbReference type="InterPro" id="IPR001711">
    <property type="entry name" value="PLipase_C_Pinositol-sp_Y"/>
</dbReference>
<evidence type="ECO:0000256" key="5">
    <source>
        <dbReference type="ARBA" id="ARBA00022475"/>
    </source>
</evidence>
<dbReference type="GO" id="GO:0016042">
    <property type="term" value="P:lipid catabolic process"/>
    <property type="evidence" value="ECO:0007669"/>
    <property type="project" value="UniProtKB-KW"/>
</dbReference>